<evidence type="ECO:0000313" key="3">
    <source>
        <dbReference type="Proteomes" id="UP001501556"/>
    </source>
</evidence>
<reference evidence="3" key="1">
    <citation type="journal article" date="2019" name="Int. J. Syst. Evol. Microbiol.">
        <title>The Global Catalogue of Microorganisms (GCM) 10K type strain sequencing project: providing services to taxonomists for standard genome sequencing and annotation.</title>
        <authorList>
            <consortium name="The Broad Institute Genomics Platform"/>
            <consortium name="The Broad Institute Genome Sequencing Center for Infectious Disease"/>
            <person name="Wu L."/>
            <person name="Ma J."/>
        </authorList>
    </citation>
    <scope>NUCLEOTIDE SEQUENCE [LARGE SCALE GENOMIC DNA]</scope>
    <source>
        <strain evidence="3">JCM 17217</strain>
    </source>
</reference>
<gene>
    <name evidence="2" type="ORF">GCM10022407_12500</name>
</gene>
<evidence type="ECO:0000256" key="1">
    <source>
        <dbReference type="ARBA" id="ARBA00022801"/>
    </source>
</evidence>
<keyword evidence="1" id="KW-0378">Hydrolase</keyword>
<dbReference type="Gene3D" id="2.10.150.10">
    <property type="entry name" value="Urease, beta subunit"/>
    <property type="match status" value="1"/>
</dbReference>
<evidence type="ECO:0000313" key="2">
    <source>
        <dbReference type="EMBL" id="GAA3967877.1"/>
    </source>
</evidence>
<dbReference type="SUPFAM" id="SSF51278">
    <property type="entry name" value="Urease, beta-subunit"/>
    <property type="match status" value="1"/>
</dbReference>
<keyword evidence="3" id="KW-1185">Reference proteome</keyword>
<dbReference type="EMBL" id="BAABDI010000006">
    <property type="protein sequence ID" value="GAA3967877.1"/>
    <property type="molecule type" value="Genomic_DNA"/>
</dbReference>
<proteinExistence type="predicted"/>
<dbReference type="InterPro" id="IPR036461">
    <property type="entry name" value="Urease_betasu_sf"/>
</dbReference>
<organism evidence="2 3">
    <name type="scientific">Hymenobacter antarcticus</name>
    <dbReference type="NCBI Taxonomy" id="486270"/>
    <lineage>
        <taxon>Bacteria</taxon>
        <taxon>Pseudomonadati</taxon>
        <taxon>Bacteroidota</taxon>
        <taxon>Cytophagia</taxon>
        <taxon>Cytophagales</taxon>
        <taxon>Hymenobacteraceae</taxon>
        <taxon>Hymenobacter</taxon>
    </lineage>
</organism>
<comment type="caution">
    <text evidence="2">The sequence shown here is derived from an EMBL/GenBank/DDBJ whole genome shotgun (WGS) entry which is preliminary data.</text>
</comment>
<dbReference type="Pfam" id="PF00699">
    <property type="entry name" value="Urease_beta"/>
    <property type="match status" value="1"/>
</dbReference>
<protein>
    <submittedName>
        <fullName evidence="2">Uncharacterized protein</fullName>
    </submittedName>
</protein>
<accession>A0ABP7PPB2</accession>
<sequence>MGVAHELSAAVGVCHHSGRPGAASPPPPGEYLLAAGDSLLNETRATVTVAVVNRSGRPVQVNSH</sequence>
<dbReference type="Proteomes" id="UP001501556">
    <property type="component" value="Unassembled WGS sequence"/>
</dbReference>
<dbReference type="InterPro" id="IPR002019">
    <property type="entry name" value="Urease_beta-like"/>
</dbReference>
<name>A0ABP7PPB2_9BACT</name>